<proteinExistence type="predicted"/>
<dbReference type="EMBL" id="LC625835">
    <property type="protein sequence ID" value="BCU03148.1"/>
    <property type="molecule type" value="Genomic_DNA"/>
</dbReference>
<feature type="compositionally biased region" description="Basic and acidic residues" evidence="1">
    <location>
        <begin position="74"/>
        <end position="85"/>
    </location>
</feature>
<sequence>MTIRGRRRQVLCLSIDDGPQLLSAERNLTCLRSDRLSAVARRVLVELWPAPTDGCASSRRQNPPDRRHRPNRPRTADKKTSPCAN</sequence>
<evidence type="ECO:0000256" key="1">
    <source>
        <dbReference type="SAM" id="MobiDB-lite"/>
    </source>
</evidence>
<name>A0A811BMV8_9VIRU</name>
<reference evidence="2" key="1">
    <citation type="submission" date="2021-04" db="EMBL/GenBank/DDBJ databases">
        <title>Draft Genome Sequence of Pandoravirus japonicus, Isolated from the Sabaishi River of Niigata, Japan.</title>
        <authorList>
            <person name="Hosokawa N."/>
            <person name="Takahashi H."/>
            <person name="Aoki K."/>
            <person name="Takemura M."/>
        </authorList>
    </citation>
    <scope>NUCLEOTIDE SEQUENCE</scope>
</reference>
<accession>A0A811BMV8</accession>
<feature type="region of interest" description="Disordered" evidence="1">
    <location>
        <begin position="51"/>
        <end position="85"/>
    </location>
</feature>
<dbReference type="EMBL" id="LC625835">
    <property type="protein sequence ID" value="BCU03147.1"/>
    <property type="molecule type" value="Genomic_DNA"/>
</dbReference>
<evidence type="ECO:0000313" key="3">
    <source>
        <dbReference type="Proteomes" id="UP001253637"/>
    </source>
</evidence>
<organism evidence="2 3">
    <name type="scientific">Pandoravirus japonicus</name>
    <dbReference type="NCBI Taxonomy" id="2823154"/>
    <lineage>
        <taxon>Viruses</taxon>
        <taxon>Pandoravirus</taxon>
    </lineage>
</organism>
<dbReference type="Proteomes" id="UP001253637">
    <property type="component" value="Segment"/>
</dbReference>
<protein>
    <submittedName>
        <fullName evidence="2">Uncharacterized protein</fullName>
    </submittedName>
</protein>
<evidence type="ECO:0000313" key="2">
    <source>
        <dbReference type="EMBL" id="BCU03148.1"/>
    </source>
</evidence>